<accession>A0AAV6VMS4</accession>
<protein>
    <submittedName>
        <fullName evidence="2">Uncharacterized protein</fullName>
    </submittedName>
</protein>
<feature type="region of interest" description="Disordered" evidence="1">
    <location>
        <begin position="1"/>
        <end position="68"/>
    </location>
</feature>
<dbReference type="AlphaFoldDB" id="A0AAV6VMS4"/>
<organism evidence="2 3">
    <name type="scientific">Oedothorax gibbosus</name>
    <dbReference type="NCBI Taxonomy" id="931172"/>
    <lineage>
        <taxon>Eukaryota</taxon>
        <taxon>Metazoa</taxon>
        <taxon>Ecdysozoa</taxon>
        <taxon>Arthropoda</taxon>
        <taxon>Chelicerata</taxon>
        <taxon>Arachnida</taxon>
        <taxon>Araneae</taxon>
        <taxon>Araneomorphae</taxon>
        <taxon>Entelegynae</taxon>
        <taxon>Araneoidea</taxon>
        <taxon>Linyphiidae</taxon>
        <taxon>Erigoninae</taxon>
        <taxon>Oedothorax</taxon>
    </lineage>
</organism>
<name>A0AAV6VMS4_9ARAC</name>
<evidence type="ECO:0000313" key="3">
    <source>
        <dbReference type="Proteomes" id="UP000827092"/>
    </source>
</evidence>
<evidence type="ECO:0000313" key="2">
    <source>
        <dbReference type="EMBL" id="KAG8197028.1"/>
    </source>
</evidence>
<gene>
    <name evidence="2" type="ORF">JTE90_004298</name>
</gene>
<feature type="compositionally biased region" description="Basic and acidic residues" evidence="1">
    <location>
        <begin position="1"/>
        <end position="14"/>
    </location>
</feature>
<dbReference type="Proteomes" id="UP000827092">
    <property type="component" value="Unassembled WGS sequence"/>
</dbReference>
<proteinExistence type="predicted"/>
<dbReference type="EMBL" id="JAFNEN010000059">
    <property type="protein sequence ID" value="KAG8197028.1"/>
    <property type="molecule type" value="Genomic_DNA"/>
</dbReference>
<sequence length="300" mass="34574">MTLEDRDKLSETPPHKKFTRSTSITETPNPFLLISPLNTGDLKSSKLHSRKRARTHSYSKPKNKRQRHFRNTHSVKIYACISVENDTSSPRKSAFELRQLFNSCVNYVKTSRLAASHDIDWMVRNITKYGRVETIQNHWSSQGCKHNWNGAMVTYRTQKDCLKVIKRLFVDNFTSLTPVYIPDHLTLIGSLEERLLTAHPGQFNKGSTVVIIGDRRHRKCETTSTGIKKMAEQYGHVLSIVCLVEDSCCIKWEVTYRFAVEAVAALLALDGKFYEKGRLKTEPKWGDKEKRLNEMITGYY</sequence>
<reference evidence="2 3" key="1">
    <citation type="journal article" date="2022" name="Nat. Ecol. Evol.">
        <title>A masculinizing supergene underlies an exaggerated male reproductive morph in a spider.</title>
        <authorList>
            <person name="Hendrickx F."/>
            <person name="De Corte Z."/>
            <person name="Sonet G."/>
            <person name="Van Belleghem S.M."/>
            <person name="Kostlbacher S."/>
            <person name="Vangestel C."/>
        </authorList>
    </citation>
    <scope>NUCLEOTIDE SEQUENCE [LARGE SCALE GENOMIC DNA]</scope>
    <source>
        <strain evidence="2">W744_W776</strain>
    </source>
</reference>
<keyword evidence="3" id="KW-1185">Reference proteome</keyword>
<feature type="compositionally biased region" description="Basic residues" evidence="1">
    <location>
        <begin position="45"/>
        <end position="68"/>
    </location>
</feature>
<comment type="caution">
    <text evidence="2">The sequence shown here is derived from an EMBL/GenBank/DDBJ whole genome shotgun (WGS) entry which is preliminary data.</text>
</comment>
<evidence type="ECO:0000256" key="1">
    <source>
        <dbReference type="SAM" id="MobiDB-lite"/>
    </source>
</evidence>